<keyword evidence="3" id="KW-1185">Reference proteome</keyword>
<name>A0A078AAN8_STYLE</name>
<accession>A0A078AAN8</accession>
<reference evidence="2 3" key="1">
    <citation type="submission" date="2014-06" db="EMBL/GenBank/DDBJ databases">
        <authorList>
            <person name="Swart Estienne"/>
        </authorList>
    </citation>
    <scope>NUCLEOTIDE SEQUENCE [LARGE SCALE GENOMIC DNA]</scope>
    <source>
        <strain evidence="2 3">130c</strain>
    </source>
</reference>
<evidence type="ECO:0000313" key="2">
    <source>
        <dbReference type="EMBL" id="CDW78652.1"/>
    </source>
</evidence>
<evidence type="ECO:0000313" key="3">
    <source>
        <dbReference type="Proteomes" id="UP000039865"/>
    </source>
</evidence>
<gene>
    <name evidence="2" type="primary">Contig16564.g17638</name>
    <name evidence="2" type="ORF">STYLEM_7633</name>
</gene>
<evidence type="ECO:0000256" key="1">
    <source>
        <dbReference type="SAM" id="Coils"/>
    </source>
</evidence>
<organism evidence="2 3">
    <name type="scientific">Stylonychia lemnae</name>
    <name type="common">Ciliate</name>
    <dbReference type="NCBI Taxonomy" id="5949"/>
    <lineage>
        <taxon>Eukaryota</taxon>
        <taxon>Sar</taxon>
        <taxon>Alveolata</taxon>
        <taxon>Ciliophora</taxon>
        <taxon>Intramacronucleata</taxon>
        <taxon>Spirotrichea</taxon>
        <taxon>Stichotrichia</taxon>
        <taxon>Sporadotrichida</taxon>
        <taxon>Oxytrichidae</taxon>
        <taxon>Stylonychinae</taxon>
        <taxon>Stylonychia</taxon>
    </lineage>
</organism>
<dbReference type="Proteomes" id="UP000039865">
    <property type="component" value="Unassembled WGS sequence"/>
</dbReference>
<proteinExistence type="predicted"/>
<dbReference type="InParanoid" id="A0A078AAN8"/>
<protein>
    <submittedName>
        <fullName evidence="2">Uncharacterized protein</fullName>
    </submittedName>
</protein>
<dbReference type="AlphaFoldDB" id="A0A078AAN8"/>
<dbReference type="EMBL" id="CCKQ01007290">
    <property type="protein sequence ID" value="CDW78652.1"/>
    <property type="molecule type" value="Genomic_DNA"/>
</dbReference>
<feature type="coiled-coil region" evidence="1">
    <location>
        <begin position="241"/>
        <end position="275"/>
    </location>
</feature>
<keyword evidence="1" id="KW-0175">Coiled coil</keyword>
<sequence length="278" mass="32969">MQRKVLQSDTMANQLLGLSQEQADQLETCPFHDLKKIFVCLYDCDPDTDEITYCLACKSKVDQKNKLVHNHKDEYIHVIAKEMSNQYYEIRGKYEELVGKFDGSYSDSKGLFTKYSDLLEYLKIQKLKLSKISPQNQYQAFQLDNKYKELKEILEQLQDYDSKVNDGCLKLNAKDVLGLRRKLVEMNDYYAKNFQYLEQSITEQIWNGFRDVFLEGDLSNLPEFDHDNYRFFTEMKERATKLLYESRLTELTRKQNEQEQQIKIMQEQIEKLMGIVGE</sequence>